<dbReference type="VEuPathDB" id="ToxoDB:TGARI_315690B"/>
<feature type="non-terminal residue" evidence="2">
    <location>
        <position position="62"/>
    </location>
</feature>
<protein>
    <submittedName>
        <fullName evidence="2">DnaJ domain-containing protein</fullName>
    </submittedName>
</protein>
<evidence type="ECO:0000313" key="3">
    <source>
        <dbReference type="Proteomes" id="UP000074247"/>
    </source>
</evidence>
<proteinExistence type="predicted"/>
<sequence length="62" mass="7164">EEEGRQNGESDSRDSEQSPEARPERSRPLRAARGEVPERGRRRSGSQRDGQKREQETQTKEL</sequence>
<organism evidence="2 3">
    <name type="scientific">Toxoplasma gondii ARI</name>
    <dbReference type="NCBI Taxonomy" id="1074872"/>
    <lineage>
        <taxon>Eukaryota</taxon>
        <taxon>Sar</taxon>
        <taxon>Alveolata</taxon>
        <taxon>Apicomplexa</taxon>
        <taxon>Conoidasida</taxon>
        <taxon>Coccidia</taxon>
        <taxon>Eucoccidiorida</taxon>
        <taxon>Eimeriorina</taxon>
        <taxon>Sarcocystidae</taxon>
        <taxon>Toxoplasma</taxon>
    </lineage>
</organism>
<name>A0A139XN89_TOXGO</name>
<evidence type="ECO:0000313" key="2">
    <source>
        <dbReference type="EMBL" id="KYF40231.1"/>
    </source>
</evidence>
<evidence type="ECO:0000256" key="1">
    <source>
        <dbReference type="SAM" id="MobiDB-lite"/>
    </source>
</evidence>
<feature type="compositionally biased region" description="Basic and acidic residues" evidence="1">
    <location>
        <begin position="1"/>
        <end position="39"/>
    </location>
</feature>
<comment type="caution">
    <text evidence="2">The sequence shown here is derived from an EMBL/GenBank/DDBJ whole genome shotgun (WGS) entry which is preliminary data.</text>
</comment>
<gene>
    <name evidence="2" type="ORF">TGARI_315690B</name>
</gene>
<feature type="region of interest" description="Disordered" evidence="1">
    <location>
        <begin position="1"/>
        <end position="62"/>
    </location>
</feature>
<accession>A0A139XN89</accession>
<dbReference type="EMBL" id="AGQS02005523">
    <property type="protein sequence ID" value="KYF40231.1"/>
    <property type="molecule type" value="Genomic_DNA"/>
</dbReference>
<dbReference type="AlphaFoldDB" id="A0A139XN89"/>
<reference evidence="2 3" key="1">
    <citation type="journal article" date="2016" name="Nat. Commun.">
        <title>Local admixture of amplified and diversified secreted pathogenesis determinants shapes mosaic Toxoplasma gondii genomes.</title>
        <authorList>
            <person name="Lorenzi H."/>
            <person name="Khan A."/>
            <person name="Behnke M.S."/>
            <person name="Namasivayam S."/>
            <person name="Swapna L.S."/>
            <person name="Hadjithomas M."/>
            <person name="Karamycheva S."/>
            <person name="Pinney D."/>
            <person name="Brunk B.P."/>
            <person name="Ajioka J.W."/>
            <person name="Ajzenberg D."/>
            <person name="Boothroyd J.C."/>
            <person name="Boyle J.P."/>
            <person name="Darde M.L."/>
            <person name="Diaz-Miranda M.A."/>
            <person name="Dubey J.P."/>
            <person name="Fritz H.M."/>
            <person name="Gennari S.M."/>
            <person name="Gregory B.D."/>
            <person name="Kim K."/>
            <person name="Saeij J.P."/>
            <person name="Su C."/>
            <person name="White M.W."/>
            <person name="Zhu X.Q."/>
            <person name="Howe D.K."/>
            <person name="Rosenthal B.M."/>
            <person name="Grigg M.E."/>
            <person name="Parkinson J."/>
            <person name="Liu L."/>
            <person name="Kissinger J.C."/>
            <person name="Roos D.S."/>
            <person name="Sibley L.D."/>
        </authorList>
    </citation>
    <scope>NUCLEOTIDE SEQUENCE [LARGE SCALE GENOMIC DNA]</scope>
    <source>
        <strain evidence="2 3">ARI</strain>
    </source>
</reference>
<dbReference type="Proteomes" id="UP000074247">
    <property type="component" value="Unassembled WGS sequence"/>
</dbReference>
<feature type="compositionally biased region" description="Basic and acidic residues" evidence="1">
    <location>
        <begin position="49"/>
        <end position="62"/>
    </location>
</feature>
<feature type="non-terminal residue" evidence="2">
    <location>
        <position position="1"/>
    </location>
</feature>